<dbReference type="Pfam" id="PF05368">
    <property type="entry name" value="NmrA"/>
    <property type="match status" value="1"/>
</dbReference>
<keyword evidence="5" id="KW-1185">Reference proteome</keyword>
<dbReference type="PANTHER" id="PTHR42748">
    <property type="entry name" value="NITROGEN METABOLITE REPRESSION PROTEIN NMRA FAMILY MEMBER"/>
    <property type="match status" value="1"/>
</dbReference>
<sequence length="346" mass="38163">MSSKKKLLVILGITGQQGSSIATLFLKDPQLRSTYSLRGITRNPSKASNKHLLDAGVELVAGDLDDVQSLKKAFKGADAIFAVTDFWQFVQPEQHPSTFQEAEKRGVKPNVVAMEKEVVQGKNIVDAAAAVHAEKPLHRLVISTLSDSKKWSTGEIANNLHFDGKAHYCEYLKEKYPSLGKATSYVQVGFYMSNFTSNPFWAPHKDPKKPDEYIIPHGSVAEPKHLVPFVDPPNDVGYFVEALLNRAPPETDMLGYGKELSVDEFAAVFGKALGVKARSERVEREALVALGVPDWLAEEVSESGQYATKWGWTGGDSNVKTPEECGVDMSKLTDVGEWIKAQDWKL</sequence>
<dbReference type="Gene3D" id="3.40.50.720">
    <property type="entry name" value="NAD(P)-binding Rossmann-like Domain"/>
    <property type="match status" value="1"/>
</dbReference>
<dbReference type="Gene3D" id="3.90.25.10">
    <property type="entry name" value="UDP-galactose 4-epimerase, domain 1"/>
    <property type="match status" value="1"/>
</dbReference>
<evidence type="ECO:0000256" key="1">
    <source>
        <dbReference type="ARBA" id="ARBA00006328"/>
    </source>
</evidence>
<feature type="domain" description="NmrA-like" evidence="3">
    <location>
        <begin position="4"/>
        <end position="339"/>
    </location>
</feature>
<evidence type="ECO:0000313" key="4">
    <source>
        <dbReference type="EMBL" id="KAK4501048.1"/>
    </source>
</evidence>
<dbReference type="SUPFAM" id="SSF51735">
    <property type="entry name" value="NAD(P)-binding Rossmann-fold domains"/>
    <property type="match status" value="1"/>
</dbReference>
<reference evidence="4 5" key="1">
    <citation type="journal article" date="2023" name="G3 (Bethesda)">
        <title>A chromosome-level genome assembly of Zasmidium syzygii isolated from banana leaves.</title>
        <authorList>
            <person name="van Westerhoven A.C."/>
            <person name="Mehrabi R."/>
            <person name="Talebi R."/>
            <person name="Steentjes M.B.F."/>
            <person name="Corcolon B."/>
            <person name="Chong P.A."/>
            <person name="Kema G.H.J."/>
            <person name="Seidl M.F."/>
        </authorList>
    </citation>
    <scope>NUCLEOTIDE SEQUENCE [LARGE SCALE GENOMIC DNA]</scope>
    <source>
        <strain evidence="4 5">P124</strain>
    </source>
</reference>
<evidence type="ECO:0000259" key="3">
    <source>
        <dbReference type="Pfam" id="PF05368"/>
    </source>
</evidence>
<dbReference type="Proteomes" id="UP001305779">
    <property type="component" value="Unassembled WGS sequence"/>
</dbReference>
<dbReference type="PANTHER" id="PTHR42748:SF26">
    <property type="entry name" value="NMRA-LIKE DOMAIN-CONTAINING PROTEIN"/>
    <property type="match status" value="1"/>
</dbReference>
<comment type="similarity">
    <text evidence="1">Belongs to the NmrA-type oxidoreductase family.</text>
</comment>
<dbReference type="InterPro" id="IPR036291">
    <property type="entry name" value="NAD(P)-bd_dom_sf"/>
</dbReference>
<evidence type="ECO:0000256" key="2">
    <source>
        <dbReference type="ARBA" id="ARBA00022857"/>
    </source>
</evidence>
<keyword evidence="2" id="KW-0521">NADP</keyword>
<name>A0ABR0EIM0_ZASCE</name>
<dbReference type="InterPro" id="IPR008030">
    <property type="entry name" value="NmrA-like"/>
</dbReference>
<protein>
    <recommendedName>
        <fullName evidence="3">NmrA-like domain-containing protein</fullName>
    </recommendedName>
</protein>
<evidence type="ECO:0000313" key="5">
    <source>
        <dbReference type="Proteomes" id="UP001305779"/>
    </source>
</evidence>
<dbReference type="InterPro" id="IPR051164">
    <property type="entry name" value="NmrA-like_oxidored"/>
</dbReference>
<organism evidence="4 5">
    <name type="scientific">Zasmidium cellare</name>
    <name type="common">Wine cellar mold</name>
    <name type="synonym">Racodium cellare</name>
    <dbReference type="NCBI Taxonomy" id="395010"/>
    <lineage>
        <taxon>Eukaryota</taxon>
        <taxon>Fungi</taxon>
        <taxon>Dikarya</taxon>
        <taxon>Ascomycota</taxon>
        <taxon>Pezizomycotina</taxon>
        <taxon>Dothideomycetes</taxon>
        <taxon>Dothideomycetidae</taxon>
        <taxon>Mycosphaerellales</taxon>
        <taxon>Mycosphaerellaceae</taxon>
        <taxon>Zasmidium</taxon>
    </lineage>
</organism>
<dbReference type="EMBL" id="JAXOVC010000005">
    <property type="protein sequence ID" value="KAK4501048.1"/>
    <property type="molecule type" value="Genomic_DNA"/>
</dbReference>
<gene>
    <name evidence="4" type="ORF">PRZ48_006854</name>
</gene>
<accession>A0ABR0EIM0</accession>
<comment type="caution">
    <text evidence="4">The sequence shown here is derived from an EMBL/GenBank/DDBJ whole genome shotgun (WGS) entry which is preliminary data.</text>
</comment>
<proteinExistence type="inferred from homology"/>